<name>A0A3R7XMW2_9STRA</name>
<protein>
    <submittedName>
        <fullName evidence="1">Uncharacterized protein</fullName>
    </submittedName>
</protein>
<proteinExistence type="predicted"/>
<organism evidence="1 2">
    <name type="scientific">Peronospora effusa</name>
    <dbReference type="NCBI Taxonomy" id="542832"/>
    <lineage>
        <taxon>Eukaryota</taxon>
        <taxon>Sar</taxon>
        <taxon>Stramenopiles</taxon>
        <taxon>Oomycota</taxon>
        <taxon>Peronosporomycetes</taxon>
        <taxon>Peronosporales</taxon>
        <taxon>Peronosporaceae</taxon>
        <taxon>Peronospora</taxon>
    </lineage>
</organism>
<dbReference type="AlphaFoldDB" id="A0A3R7XMW2"/>
<evidence type="ECO:0000313" key="2">
    <source>
        <dbReference type="Proteomes" id="UP000286097"/>
    </source>
</evidence>
<dbReference type="Proteomes" id="UP000286097">
    <property type="component" value="Unassembled WGS sequence"/>
</dbReference>
<comment type="caution">
    <text evidence="1">The sequence shown here is derived from an EMBL/GenBank/DDBJ whole genome shotgun (WGS) entry which is preliminary data.</text>
</comment>
<dbReference type="VEuPathDB" id="FungiDB:DD237_001530"/>
<gene>
    <name evidence="1" type="ORF">DD237_001530</name>
</gene>
<reference evidence="1 2" key="1">
    <citation type="submission" date="2018-06" db="EMBL/GenBank/DDBJ databases">
        <title>Comparative genomics of downy mildews reveals potential adaptations to biotrophy.</title>
        <authorList>
            <person name="Fletcher K."/>
            <person name="Klosterman S.J."/>
            <person name="Derevnina L."/>
            <person name="Martin F."/>
            <person name="Koike S."/>
            <person name="Reyes Chin-Wo S."/>
            <person name="Mou B."/>
            <person name="Michelmore R."/>
        </authorList>
    </citation>
    <scope>NUCLEOTIDE SEQUENCE [LARGE SCALE GENOMIC DNA]</scope>
    <source>
        <strain evidence="1 2">R13</strain>
    </source>
</reference>
<sequence>MKVRASELHAVKDSNKCIPQEGGDAEVDERDEFMNDVYRRRRMNQHIKTLEKKVKNATLKEEMVIQFNKLIDTETKLLVDEESKETPHH</sequence>
<accession>A0A3R7XMW2</accession>
<dbReference type="EMBL" id="QKXF01000032">
    <property type="protein sequence ID" value="RQM18610.1"/>
    <property type="molecule type" value="Genomic_DNA"/>
</dbReference>
<evidence type="ECO:0000313" key="1">
    <source>
        <dbReference type="EMBL" id="RQM18610.1"/>
    </source>
</evidence>